<sequence length="142" mass="15619">MVASIQPKVAIVEDDEILAFMLDETCKSAGCNVVGRAANAADAIKLLRDAPPDFLILDFALDGDHDGLELLEAVKRSSPDMFTILVTGWDINDIAARLDGIQPDRILRKPVMPHVLTNLIETSFAARQDRRDPGELETVTRH</sequence>
<dbReference type="EMBL" id="CP081296">
    <property type="protein sequence ID" value="QZD91781.1"/>
    <property type="molecule type" value="Genomic_DNA"/>
</dbReference>
<feature type="modified residue" description="4-aspartylphosphate" evidence="2">
    <location>
        <position position="58"/>
    </location>
</feature>
<evidence type="ECO:0000259" key="3">
    <source>
        <dbReference type="PROSITE" id="PS50110"/>
    </source>
</evidence>
<dbReference type="SMART" id="SM00448">
    <property type="entry name" value="REC"/>
    <property type="match status" value="1"/>
</dbReference>
<dbReference type="InterPro" id="IPR011006">
    <property type="entry name" value="CheY-like_superfamily"/>
</dbReference>
<dbReference type="Pfam" id="PF00072">
    <property type="entry name" value="Response_reg"/>
    <property type="match status" value="1"/>
</dbReference>
<dbReference type="InterPro" id="IPR001789">
    <property type="entry name" value="Sig_transdc_resp-reg_receiver"/>
</dbReference>
<keyword evidence="1 2" id="KW-0597">Phosphoprotein</keyword>
<dbReference type="PANTHER" id="PTHR44591">
    <property type="entry name" value="STRESS RESPONSE REGULATOR PROTEIN 1"/>
    <property type="match status" value="1"/>
</dbReference>
<protein>
    <submittedName>
        <fullName evidence="4">Response regulator</fullName>
    </submittedName>
</protein>
<evidence type="ECO:0000313" key="4">
    <source>
        <dbReference type="EMBL" id="QZD91781.1"/>
    </source>
</evidence>
<feature type="domain" description="Response regulatory" evidence="3">
    <location>
        <begin position="8"/>
        <end position="124"/>
    </location>
</feature>
<dbReference type="Proteomes" id="UP000824300">
    <property type="component" value="Chromosome"/>
</dbReference>
<dbReference type="CDD" id="cd00156">
    <property type="entry name" value="REC"/>
    <property type="match status" value="1"/>
</dbReference>
<keyword evidence="5" id="KW-1185">Reference proteome</keyword>
<dbReference type="InterPro" id="IPR050595">
    <property type="entry name" value="Bact_response_regulator"/>
</dbReference>
<dbReference type="Gene3D" id="3.40.50.2300">
    <property type="match status" value="1"/>
</dbReference>
<gene>
    <name evidence="4" type="ORF">K3162_09465</name>
</gene>
<evidence type="ECO:0000313" key="5">
    <source>
        <dbReference type="Proteomes" id="UP000824300"/>
    </source>
</evidence>
<proteinExistence type="predicted"/>
<dbReference type="RefSeq" id="WP_221427486.1">
    <property type="nucleotide sequence ID" value="NZ_CP081296.1"/>
</dbReference>
<evidence type="ECO:0000256" key="1">
    <source>
        <dbReference type="ARBA" id="ARBA00022553"/>
    </source>
</evidence>
<reference evidence="4 5" key="1">
    <citation type="submission" date="2021-08" db="EMBL/GenBank/DDBJ databases">
        <title>Comparative Genomics Analysis of the Genus Qipengyuania Reveals Extensive Genetic Diversity and Metabolic Versatility, Including the Description of Fifteen Novel Species.</title>
        <authorList>
            <person name="Liu Y."/>
        </authorList>
    </citation>
    <scope>NUCLEOTIDE SEQUENCE [LARGE SCALE GENOMIC DNA]</scope>
    <source>
        <strain evidence="4 5">1NDW3</strain>
    </source>
</reference>
<organism evidence="4 5">
    <name type="scientific">Qipengyuania xiapuensis</name>
    <dbReference type="NCBI Taxonomy" id="2867236"/>
    <lineage>
        <taxon>Bacteria</taxon>
        <taxon>Pseudomonadati</taxon>
        <taxon>Pseudomonadota</taxon>
        <taxon>Alphaproteobacteria</taxon>
        <taxon>Sphingomonadales</taxon>
        <taxon>Erythrobacteraceae</taxon>
        <taxon>Qipengyuania</taxon>
    </lineage>
</organism>
<dbReference type="SUPFAM" id="SSF52172">
    <property type="entry name" value="CheY-like"/>
    <property type="match status" value="1"/>
</dbReference>
<dbReference type="PROSITE" id="PS50110">
    <property type="entry name" value="RESPONSE_REGULATORY"/>
    <property type="match status" value="1"/>
</dbReference>
<dbReference type="PANTHER" id="PTHR44591:SF3">
    <property type="entry name" value="RESPONSE REGULATORY DOMAIN-CONTAINING PROTEIN"/>
    <property type="match status" value="1"/>
</dbReference>
<name>A0ABX8ZS00_9SPHN</name>
<evidence type="ECO:0000256" key="2">
    <source>
        <dbReference type="PROSITE-ProRule" id="PRU00169"/>
    </source>
</evidence>
<accession>A0ABX8ZS00</accession>